<dbReference type="PANTHER" id="PTHR24412">
    <property type="entry name" value="KELCH PROTEIN"/>
    <property type="match status" value="1"/>
</dbReference>
<dbReference type="PROSITE" id="PS50097">
    <property type="entry name" value="BTB"/>
    <property type="match status" value="1"/>
</dbReference>
<evidence type="ECO:0000259" key="4">
    <source>
        <dbReference type="PROSITE" id="PS50097"/>
    </source>
</evidence>
<feature type="compositionally biased region" description="Polar residues" evidence="3">
    <location>
        <begin position="413"/>
        <end position="424"/>
    </location>
</feature>
<dbReference type="Proteomes" id="UP000001307">
    <property type="component" value="Unassembled WGS sequence"/>
</dbReference>
<gene>
    <name evidence="5" type="ORF">GSOID_T00010895001</name>
</gene>
<dbReference type="Pfam" id="PF00651">
    <property type="entry name" value="BTB"/>
    <property type="match status" value="1"/>
</dbReference>
<dbReference type="SMART" id="SM00225">
    <property type="entry name" value="BTB"/>
    <property type="match status" value="1"/>
</dbReference>
<dbReference type="EMBL" id="FN653051">
    <property type="protein sequence ID" value="CBY10070.1"/>
    <property type="molecule type" value="Genomic_DNA"/>
</dbReference>
<dbReference type="AlphaFoldDB" id="E4XHC2"/>
<protein>
    <recommendedName>
        <fullName evidence="4">BTB domain-containing protein</fullName>
    </recommendedName>
</protein>
<proteinExistence type="predicted"/>
<feature type="compositionally biased region" description="Low complexity" evidence="3">
    <location>
        <begin position="374"/>
        <end position="401"/>
    </location>
</feature>
<dbReference type="PANTHER" id="PTHR24412:SF466">
    <property type="entry name" value="RING CANAL KELCH PROTEIN"/>
    <property type="match status" value="1"/>
</dbReference>
<feature type="region of interest" description="Disordered" evidence="3">
    <location>
        <begin position="360"/>
        <end position="455"/>
    </location>
</feature>
<dbReference type="Gene3D" id="3.30.710.10">
    <property type="entry name" value="Potassium Channel Kv1.1, Chain A"/>
    <property type="match status" value="1"/>
</dbReference>
<evidence type="ECO:0000256" key="1">
    <source>
        <dbReference type="ARBA" id="ARBA00022441"/>
    </source>
</evidence>
<evidence type="ECO:0000313" key="5">
    <source>
        <dbReference type="EMBL" id="CBY10070.1"/>
    </source>
</evidence>
<evidence type="ECO:0000256" key="2">
    <source>
        <dbReference type="ARBA" id="ARBA00022737"/>
    </source>
</evidence>
<dbReference type="SUPFAM" id="SSF54695">
    <property type="entry name" value="POZ domain"/>
    <property type="match status" value="1"/>
</dbReference>
<keyword evidence="1" id="KW-0880">Kelch repeat</keyword>
<dbReference type="InterPro" id="IPR000210">
    <property type="entry name" value="BTB/POZ_dom"/>
</dbReference>
<dbReference type="OrthoDB" id="6418787at2759"/>
<feature type="domain" description="BTB" evidence="4">
    <location>
        <begin position="62"/>
        <end position="129"/>
    </location>
</feature>
<dbReference type="InterPro" id="IPR011333">
    <property type="entry name" value="SKP1/BTB/POZ_sf"/>
</dbReference>
<sequence>MAHQDAESAKNEVEMESCSESMAPGAWAGSTAANVNEKFKNDAHPNDGFSVMNELRKQGSLCDVTLVAEGRQFPVHKVVLVSSSPYFRAMFNGTMSESSQELVNLPAVQSSALRQLIEYIYSGEVEVTEENVQSLLPAANLLQLSWVRDSCCRFLQSHLHPSNCLGILDDYSQFSISRVRLDGECLGLMRCNHPLCCEKPLADRLHKIWFSSRTGQPHKYSVRRHHEQCHFGKSVSRATVIEAAALVISDTQLPLDSWAKPSLKHFISSVGQSSTFNKSTISVDEIVAAMRKANRPLSEAHRAELIAAGKAILIYETDPNRAEVKPEPDERASEADGIQIEEIEGGMDDSMGEDMPLSEILTKQPKPPSLTAHPSLISPGASGGLLAASSGGGPASASSSGKRTMSGGLLKGAQSTMAGLSPGNTVPGAVAAAKLPGGEKPGDPPAVDSDDDDLDDEEEEIEANSDIPIESEIVKYPGECTDLFKIYERWSPILSKDAKEKLVMDFSLNDPLYQKPEDIEDQELRLTIRDEWITVFPHWLANFKPLNAKDDGFQRIPLSDILAMRRMYRTELQARRTAPPK</sequence>
<dbReference type="FunFam" id="3.30.710.10:FF:000001">
    <property type="entry name" value="Kelch-like family member 20"/>
    <property type="match status" value="1"/>
</dbReference>
<keyword evidence="2" id="KW-0677">Repeat</keyword>
<evidence type="ECO:0000313" key="6">
    <source>
        <dbReference type="Proteomes" id="UP000001307"/>
    </source>
</evidence>
<dbReference type="InParanoid" id="E4XHC2"/>
<keyword evidence="6" id="KW-1185">Reference proteome</keyword>
<accession>E4XHC2</accession>
<name>E4XHC2_OIKDI</name>
<evidence type="ECO:0000256" key="3">
    <source>
        <dbReference type="SAM" id="MobiDB-lite"/>
    </source>
</evidence>
<organism evidence="5">
    <name type="scientific">Oikopleura dioica</name>
    <name type="common">Tunicate</name>
    <dbReference type="NCBI Taxonomy" id="34765"/>
    <lineage>
        <taxon>Eukaryota</taxon>
        <taxon>Metazoa</taxon>
        <taxon>Chordata</taxon>
        <taxon>Tunicata</taxon>
        <taxon>Appendicularia</taxon>
        <taxon>Copelata</taxon>
        <taxon>Oikopleuridae</taxon>
        <taxon>Oikopleura</taxon>
    </lineage>
</organism>
<reference evidence="5" key="1">
    <citation type="journal article" date="2010" name="Science">
        <title>Plasticity of animal genome architecture unmasked by rapid evolution of a pelagic tunicate.</title>
        <authorList>
            <person name="Denoeud F."/>
            <person name="Henriet S."/>
            <person name="Mungpakdee S."/>
            <person name="Aury J.M."/>
            <person name="Da Silva C."/>
            <person name="Brinkmann H."/>
            <person name="Mikhaleva J."/>
            <person name="Olsen L.C."/>
            <person name="Jubin C."/>
            <person name="Canestro C."/>
            <person name="Bouquet J.M."/>
            <person name="Danks G."/>
            <person name="Poulain J."/>
            <person name="Campsteijn C."/>
            <person name="Adamski M."/>
            <person name="Cross I."/>
            <person name="Yadetie F."/>
            <person name="Muffato M."/>
            <person name="Louis A."/>
            <person name="Butcher S."/>
            <person name="Tsagkogeorga G."/>
            <person name="Konrad A."/>
            <person name="Singh S."/>
            <person name="Jensen M.F."/>
            <person name="Cong E.H."/>
            <person name="Eikeseth-Otteraa H."/>
            <person name="Noel B."/>
            <person name="Anthouard V."/>
            <person name="Porcel B.M."/>
            <person name="Kachouri-Lafond R."/>
            <person name="Nishino A."/>
            <person name="Ugolini M."/>
            <person name="Chourrout P."/>
            <person name="Nishida H."/>
            <person name="Aasland R."/>
            <person name="Huzurbazar S."/>
            <person name="Westhof E."/>
            <person name="Delsuc F."/>
            <person name="Lehrach H."/>
            <person name="Reinhardt R."/>
            <person name="Weissenbach J."/>
            <person name="Roy S.W."/>
            <person name="Artiguenave F."/>
            <person name="Postlethwait J.H."/>
            <person name="Manak J.R."/>
            <person name="Thompson E.M."/>
            <person name="Jaillon O."/>
            <person name="Du Pasquier L."/>
            <person name="Boudinot P."/>
            <person name="Liberles D.A."/>
            <person name="Volff J.N."/>
            <person name="Philippe H."/>
            <person name="Lenhard B."/>
            <person name="Roest Crollius H."/>
            <person name="Wincker P."/>
            <person name="Chourrout D."/>
        </authorList>
    </citation>
    <scope>NUCLEOTIDE SEQUENCE [LARGE SCALE GENOMIC DNA]</scope>
</reference>